<dbReference type="OrthoDB" id="262529at2759"/>
<dbReference type="Pfam" id="PF07522">
    <property type="entry name" value="DRMBL"/>
    <property type="match status" value="1"/>
</dbReference>
<keyword evidence="3" id="KW-1185">Reference proteome</keyword>
<dbReference type="Proteomes" id="UP000824120">
    <property type="component" value="Chromosome 5"/>
</dbReference>
<reference evidence="2 3" key="1">
    <citation type="submission" date="2020-09" db="EMBL/GenBank/DDBJ databases">
        <title>De no assembly of potato wild relative species, Solanum commersonii.</title>
        <authorList>
            <person name="Cho K."/>
        </authorList>
    </citation>
    <scope>NUCLEOTIDE SEQUENCE [LARGE SCALE GENOMIC DNA]</scope>
    <source>
        <strain evidence="2">LZ3.2</strain>
        <tissue evidence="2">Leaf</tissue>
    </source>
</reference>
<sequence length="122" mass="14507">MYSLLVFYVRVAKSSLEGHNRAKWYACDDGISDIESRKKGRCNQPVRDIFGVWNISYSIHSSKEELEWALQLLAPRWVISTTTSCKALELDYVKRLFNQHQNFNDPFWQLLWFSMDWNLKLI</sequence>
<organism evidence="2 3">
    <name type="scientific">Solanum commersonii</name>
    <name type="common">Commerson's wild potato</name>
    <name type="synonym">Commerson's nightshade</name>
    <dbReference type="NCBI Taxonomy" id="4109"/>
    <lineage>
        <taxon>Eukaryota</taxon>
        <taxon>Viridiplantae</taxon>
        <taxon>Streptophyta</taxon>
        <taxon>Embryophyta</taxon>
        <taxon>Tracheophyta</taxon>
        <taxon>Spermatophyta</taxon>
        <taxon>Magnoliopsida</taxon>
        <taxon>eudicotyledons</taxon>
        <taxon>Gunneridae</taxon>
        <taxon>Pentapetalae</taxon>
        <taxon>asterids</taxon>
        <taxon>lamiids</taxon>
        <taxon>Solanales</taxon>
        <taxon>Solanaceae</taxon>
        <taxon>Solanoideae</taxon>
        <taxon>Solaneae</taxon>
        <taxon>Solanum</taxon>
    </lineage>
</organism>
<comment type="caution">
    <text evidence="2">The sequence shown here is derived from an EMBL/GenBank/DDBJ whole genome shotgun (WGS) entry which is preliminary data.</text>
</comment>
<evidence type="ECO:0000259" key="1">
    <source>
        <dbReference type="Pfam" id="PF07522"/>
    </source>
</evidence>
<evidence type="ECO:0000313" key="2">
    <source>
        <dbReference type="EMBL" id="KAG5605873.1"/>
    </source>
</evidence>
<feature type="domain" description="DNA repair metallo-beta-lactamase" evidence="1">
    <location>
        <begin position="41"/>
        <end position="85"/>
    </location>
</feature>
<proteinExistence type="predicted"/>
<evidence type="ECO:0000313" key="3">
    <source>
        <dbReference type="Proteomes" id="UP000824120"/>
    </source>
</evidence>
<dbReference type="InterPro" id="IPR011084">
    <property type="entry name" value="DRMBL"/>
</dbReference>
<gene>
    <name evidence="2" type="ORF">H5410_027365</name>
</gene>
<accession>A0A9J5YZ06</accession>
<protein>
    <recommendedName>
        <fullName evidence="1">DNA repair metallo-beta-lactamase domain-containing protein</fullName>
    </recommendedName>
</protein>
<dbReference type="EMBL" id="JACXVP010000005">
    <property type="protein sequence ID" value="KAG5605873.1"/>
    <property type="molecule type" value="Genomic_DNA"/>
</dbReference>
<name>A0A9J5YZ06_SOLCO</name>
<dbReference type="AlphaFoldDB" id="A0A9J5YZ06"/>